<gene>
    <name evidence="1" type="ORF">RFM68_04985</name>
</gene>
<keyword evidence="2" id="KW-1185">Reference proteome</keyword>
<organism evidence="1 2">
    <name type="scientific">Mesorhizobium montanum</name>
    <dbReference type="NCBI Taxonomy" id="3072323"/>
    <lineage>
        <taxon>Bacteria</taxon>
        <taxon>Pseudomonadati</taxon>
        <taxon>Pseudomonadota</taxon>
        <taxon>Alphaproteobacteria</taxon>
        <taxon>Hyphomicrobiales</taxon>
        <taxon>Phyllobacteriaceae</taxon>
        <taxon>Mesorhizobium</taxon>
    </lineage>
</organism>
<name>A0ABU4ZHQ4_9HYPH</name>
<comment type="caution">
    <text evidence="1">The sequence shown here is derived from an EMBL/GenBank/DDBJ whole genome shotgun (WGS) entry which is preliminary data.</text>
</comment>
<dbReference type="RefSeq" id="WP_320231590.1">
    <property type="nucleotide sequence ID" value="NZ_JAVIJF010000003.1"/>
</dbReference>
<accession>A0ABU4ZHQ4</accession>
<dbReference type="EMBL" id="JAVIJF010000003">
    <property type="protein sequence ID" value="MDX8523854.1"/>
    <property type="molecule type" value="Genomic_DNA"/>
</dbReference>
<evidence type="ECO:0000313" key="2">
    <source>
        <dbReference type="Proteomes" id="UP001276840"/>
    </source>
</evidence>
<dbReference type="Proteomes" id="UP001276840">
    <property type="component" value="Unassembled WGS sequence"/>
</dbReference>
<reference evidence="1 2" key="1">
    <citation type="submission" date="2023-08" db="EMBL/GenBank/DDBJ databases">
        <title>Implementing the SeqCode for naming new Mesorhizobium species isolated from Vachellia karroo root nodules.</title>
        <authorList>
            <person name="Van Lill M."/>
        </authorList>
    </citation>
    <scope>NUCLEOTIDE SEQUENCE [LARGE SCALE GENOMIC DNA]</scope>
    <source>
        <strain evidence="1 2">MSK 1335</strain>
    </source>
</reference>
<sequence length="66" mass="7075">MPDRYQKRQDADGLWEVVDVVSGEIAKLGGVLLSGLDHEAATGALDMLLNEILKANGPRTPPSDTE</sequence>
<evidence type="ECO:0000313" key="1">
    <source>
        <dbReference type="EMBL" id="MDX8523854.1"/>
    </source>
</evidence>
<protein>
    <submittedName>
        <fullName evidence="1">Uncharacterized protein</fullName>
    </submittedName>
</protein>
<proteinExistence type="predicted"/>